<keyword evidence="3" id="KW-1185">Reference proteome</keyword>
<dbReference type="AlphaFoldDB" id="A0A8T0GX51"/>
<feature type="region of interest" description="Disordered" evidence="1">
    <location>
        <begin position="92"/>
        <end position="137"/>
    </location>
</feature>
<feature type="compositionally biased region" description="Basic residues" evidence="1">
    <location>
        <begin position="237"/>
        <end position="249"/>
    </location>
</feature>
<proteinExistence type="predicted"/>
<evidence type="ECO:0000313" key="2">
    <source>
        <dbReference type="EMBL" id="KAG0562694.1"/>
    </source>
</evidence>
<dbReference type="EMBL" id="CM026430">
    <property type="protein sequence ID" value="KAG0562694.1"/>
    <property type="molecule type" value="Genomic_DNA"/>
</dbReference>
<evidence type="ECO:0000256" key="1">
    <source>
        <dbReference type="SAM" id="MobiDB-lite"/>
    </source>
</evidence>
<dbReference type="Proteomes" id="UP000822688">
    <property type="component" value="Chromosome 9"/>
</dbReference>
<gene>
    <name evidence="2" type="ORF">KC19_9G165300</name>
</gene>
<evidence type="ECO:0000313" key="3">
    <source>
        <dbReference type="Proteomes" id="UP000822688"/>
    </source>
</evidence>
<protein>
    <submittedName>
        <fullName evidence="2">Uncharacterized protein</fullName>
    </submittedName>
</protein>
<comment type="caution">
    <text evidence="2">The sequence shown here is derived from an EMBL/GenBank/DDBJ whole genome shotgun (WGS) entry which is preliminary data.</text>
</comment>
<feature type="compositionally biased region" description="Polar residues" evidence="1">
    <location>
        <begin position="153"/>
        <end position="187"/>
    </location>
</feature>
<feature type="region of interest" description="Disordered" evidence="1">
    <location>
        <begin position="448"/>
        <end position="478"/>
    </location>
</feature>
<sequence>MERETELTQSWNPELAAALNDKGGLLNGIPLLVGGELKTFSLPVPLDDDGTDISLKDWQLGPRNSFDREAAAPYSIKPFKGSVRTRFTPMEPRLDEDLSPRGQSSPDHFETPTTPRTPRTSSSGTRSSSVSPSKSFLQEGDQTLLATLQSDLSSTHTVGSESNNSLRSIDSDGNQTHHVQQNTSPSPRSGGIAFDVTLDDQTLGNSNADTNNKSARSLRVSFVENSQTPHRSSAPVVRHRSPLKSRSLHPPKEVKALQPKWESSTKIRHPISTSSSVTTPVTKPHVHAPAHGVRRKSTPGAKPRATVAPLPMPTQEIETEFQGSSGYLSEGRALGSDRLSGRDLRRSLDSQSMGYSRGYYGENSSNHLSSHVSRDLTMSPIRDFSAPNSHPGLARSFGRKHGGRYEVEDDDEEDTKVGMLCGGGLSDTKLSGDFVRLLSKLCRVSVPAPKQPLPKSASRGRKFERSNTTSLSLDSATQSPAKETFPVIGRHHSLKLLSEKCSNAPTPTYDVNKPRKIRDHEPHIHFYKTISKTLDQKLKYFTYYFSSFSDFHLNLMS</sequence>
<organism evidence="2 3">
    <name type="scientific">Ceratodon purpureus</name>
    <name type="common">Fire moss</name>
    <name type="synonym">Dicranum purpureum</name>
    <dbReference type="NCBI Taxonomy" id="3225"/>
    <lineage>
        <taxon>Eukaryota</taxon>
        <taxon>Viridiplantae</taxon>
        <taxon>Streptophyta</taxon>
        <taxon>Embryophyta</taxon>
        <taxon>Bryophyta</taxon>
        <taxon>Bryophytina</taxon>
        <taxon>Bryopsida</taxon>
        <taxon>Dicranidae</taxon>
        <taxon>Pseudoditrichales</taxon>
        <taxon>Ditrichaceae</taxon>
        <taxon>Ceratodon</taxon>
    </lineage>
</organism>
<feature type="compositionally biased region" description="Low complexity" evidence="1">
    <location>
        <begin position="270"/>
        <end position="283"/>
    </location>
</feature>
<feature type="compositionally biased region" description="Polar residues" evidence="1">
    <location>
        <begin position="466"/>
        <end position="478"/>
    </location>
</feature>
<accession>A0A8T0GX51</accession>
<feature type="compositionally biased region" description="Basic residues" evidence="1">
    <location>
        <begin position="284"/>
        <end position="297"/>
    </location>
</feature>
<feature type="region of interest" description="Disordered" evidence="1">
    <location>
        <begin position="224"/>
        <end position="308"/>
    </location>
</feature>
<feature type="compositionally biased region" description="Low complexity" evidence="1">
    <location>
        <begin position="111"/>
        <end position="135"/>
    </location>
</feature>
<feature type="region of interest" description="Disordered" evidence="1">
    <location>
        <begin position="153"/>
        <end position="194"/>
    </location>
</feature>
<reference evidence="2" key="1">
    <citation type="submission" date="2020-06" db="EMBL/GenBank/DDBJ databases">
        <title>WGS assembly of Ceratodon purpureus strain R40.</title>
        <authorList>
            <person name="Carey S.B."/>
            <person name="Jenkins J."/>
            <person name="Shu S."/>
            <person name="Lovell J.T."/>
            <person name="Sreedasyam A."/>
            <person name="Maumus F."/>
            <person name="Tiley G.P."/>
            <person name="Fernandez-Pozo N."/>
            <person name="Barry K."/>
            <person name="Chen C."/>
            <person name="Wang M."/>
            <person name="Lipzen A."/>
            <person name="Daum C."/>
            <person name="Saski C.A."/>
            <person name="Payton A.C."/>
            <person name="Mcbreen J.C."/>
            <person name="Conrad R.E."/>
            <person name="Kollar L.M."/>
            <person name="Olsson S."/>
            <person name="Huttunen S."/>
            <person name="Landis J.B."/>
            <person name="Wickett N.J."/>
            <person name="Johnson M.G."/>
            <person name="Rensing S.A."/>
            <person name="Grimwood J."/>
            <person name="Schmutz J."/>
            <person name="Mcdaniel S.F."/>
        </authorList>
    </citation>
    <scope>NUCLEOTIDE SEQUENCE</scope>
    <source>
        <strain evidence="2">R40</strain>
    </source>
</reference>
<name>A0A8T0GX51_CERPU</name>